<accession>H1HQ73</accession>
<dbReference type="NCBIfam" id="TIGR01201">
    <property type="entry name" value="HU_rel"/>
    <property type="match status" value="1"/>
</dbReference>
<dbReference type="Proteomes" id="UP000003167">
    <property type="component" value="Unassembled WGS sequence"/>
</dbReference>
<feature type="domain" description="HU" evidence="3">
    <location>
        <begin position="2"/>
        <end position="122"/>
    </location>
</feature>
<proteinExistence type="predicted"/>
<sequence length="149" mass="16557">MIEFEIKSKKQTVGPLKGKTVYYAMAKNKNYMTLDAVCQQIVDETSLSYGDVMNALITLGRLVCRGLKMGFNVDLGDLGSFRVYFPSKMSEKETDVTAASLKTPKVVFTPKAKMREAAKTAEVSVNNPKRKEEKKKKKKEEGGIGQHGN</sequence>
<evidence type="ECO:0000313" key="4">
    <source>
        <dbReference type="EMBL" id="EHO65915.1"/>
    </source>
</evidence>
<dbReference type="SUPFAM" id="SSF47729">
    <property type="entry name" value="IHF-like DNA-binding proteins"/>
    <property type="match status" value="1"/>
</dbReference>
<protein>
    <submittedName>
        <fullName evidence="5">Putative DNA-binding protein</fullName>
    </submittedName>
</protein>
<name>H1HQ73_9BACT</name>
<keyword evidence="6" id="KW-1185">Reference proteome</keyword>
<evidence type="ECO:0000256" key="1">
    <source>
        <dbReference type="ARBA" id="ARBA00023125"/>
    </source>
</evidence>
<evidence type="ECO:0000313" key="5">
    <source>
        <dbReference type="EMBL" id="EHO66978.1"/>
    </source>
</evidence>
<dbReference type="Pfam" id="PF18291">
    <property type="entry name" value="HU-HIG"/>
    <property type="match status" value="1"/>
</dbReference>
<dbReference type="AlphaFoldDB" id="H1HQ73"/>
<evidence type="ECO:0000259" key="3">
    <source>
        <dbReference type="Pfam" id="PF18291"/>
    </source>
</evidence>
<dbReference type="OrthoDB" id="1040974at2"/>
<keyword evidence="1 5" id="KW-0238">DNA-binding</keyword>
<dbReference type="STRING" id="999422.HMPREF9944_02153"/>
<dbReference type="RefSeq" id="WP_008566427.1">
    <property type="nucleotide sequence ID" value="NZ_JH594511.1"/>
</dbReference>
<dbReference type="EMBL" id="AGEK01000040">
    <property type="protein sequence ID" value="EHO66978.1"/>
    <property type="molecule type" value="Genomic_DNA"/>
</dbReference>
<dbReference type="HOGENOM" id="CLU_112331_6_2_10"/>
<feature type="region of interest" description="Disordered" evidence="2">
    <location>
        <begin position="115"/>
        <end position="149"/>
    </location>
</feature>
<comment type="caution">
    <text evidence="5">The sequence shown here is derived from an EMBL/GenBank/DDBJ whole genome shotgun (WGS) entry which is preliminary data.</text>
</comment>
<dbReference type="InterPro" id="IPR010992">
    <property type="entry name" value="IHF-like_DNA-bd_dom_sf"/>
</dbReference>
<reference evidence="5 6" key="1">
    <citation type="submission" date="2011-12" db="EMBL/GenBank/DDBJ databases">
        <title>The Genome Sequence of Prevotella maculosa OT 289.</title>
        <authorList>
            <consortium name="The Broad Institute Genome Sequencing Platform"/>
            <person name="Earl A."/>
            <person name="Ward D."/>
            <person name="Feldgarden M."/>
            <person name="Gevers D."/>
            <person name="Izard J."/>
            <person name="Blanton J.M."/>
            <person name="Mathney J."/>
            <person name="Tanner A.C."/>
            <person name="Dewhirst F.E."/>
            <person name="Young S.K."/>
            <person name="Zeng Q."/>
            <person name="Gargeya S."/>
            <person name="Fitzgerald M."/>
            <person name="Haas B."/>
            <person name="Abouelleil A."/>
            <person name="Alvarado L."/>
            <person name="Arachchi H.M."/>
            <person name="Berlin A."/>
            <person name="Chapman S.B."/>
            <person name="Gearin G."/>
            <person name="Goldberg J."/>
            <person name="Griggs A."/>
            <person name="Gujja S."/>
            <person name="Hansen M."/>
            <person name="Heiman D."/>
            <person name="Howarth C."/>
            <person name="Larimer J."/>
            <person name="Lui A."/>
            <person name="MacDonald P.J.P."/>
            <person name="McCowen C."/>
            <person name="Montmayeur A."/>
            <person name="Murphy C."/>
            <person name="Neiman D."/>
            <person name="Pearson M."/>
            <person name="Priest M."/>
            <person name="Roberts A."/>
            <person name="Saif S."/>
            <person name="Shea T."/>
            <person name="Sisk P."/>
            <person name="Stolte C."/>
            <person name="Sykes S."/>
            <person name="Wortman J."/>
            <person name="Nusbaum C."/>
            <person name="Birren B."/>
        </authorList>
    </citation>
    <scope>NUCLEOTIDE SEQUENCE [LARGE SCALE GENOMIC DNA]</scope>
    <source>
        <strain evidence="5 6">OT 289</strain>
    </source>
</reference>
<evidence type="ECO:0000256" key="2">
    <source>
        <dbReference type="SAM" id="MobiDB-lite"/>
    </source>
</evidence>
<dbReference type="GO" id="GO:0003677">
    <property type="term" value="F:DNA binding"/>
    <property type="evidence" value="ECO:0007669"/>
    <property type="project" value="UniProtKB-KW"/>
</dbReference>
<dbReference type="EMBL" id="AGEK01000050">
    <property type="protein sequence ID" value="EHO65915.1"/>
    <property type="molecule type" value="Genomic_DNA"/>
</dbReference>
<gene>
    <name evidence="5" type="ORF">HMPREF9944_02153</name>
    <name evidence="4" type="ORF">HMPREF9944_02529</name>
</gene>
<dbReference type="InterPro" id="IPR041607">
    <property type="entry name" value="HU-HIG"/>
</dbReference>
<dbReference type="InterPro" id="IPR005902">
    <property type="entry name" value="HU_DNA-bd_put"/>
</dbReference>
<dbReference type="PATRIC" id="fig|999422.3.peg.2425"/>
<organism evidence="5 6">
    <name type="scientific">Segatella maculosa OT 289</name>
    <dbReference type="NCBI Taxonomy" id="999422"/>
    <lineage>
        <taxon>Bacteria</taxon>
        <taxon>Pseudomonadati</taxon>
        <taxon>Bacteroidota</taxon>
        <taxon>Bacteroidia</taxon>
        <taxon>Bacteroidales</taxon>
        <taxon>Prevotellaceae</taxon>
        <taxon>Segatella</taxon>
    </lineage>
</organism>
<evidence type="ECO:0000313" key="6">
    <source>
        <dbReference type="Proteomes" id="UP000003167"/>
    </source>
</evidence>